<dbReference type="SUPFAM" id="SSF90123">
    <property type="entry name" value="ABC transporter transmembrane region"/>
    <property type="match status" value="1"/>
</dbReference>
<comment type="caution">
    <text evidence="12">The sequence shown here is derived from an EMBL/GenBank/DDBJ whole genome shotgun (WGS) entry which is preliminary data.</text>
</comment>
<dbReference type="InterPro" id="IPR005898">
    <property type="entry name" value="Cyc_pep_transpt_SyrD/YojI"/>
</dbReference>
<feature type="domain" description="ABC transmembrane type-1" evidence="11">
    <location>
        <begin position="104"/>
        <end position="350"/>
    </location>
</feature>
<dbReference type="GO" id="GO:1904680">
    <property type="term" value="F:peptide transmembrane transporter activity"/>
    <property type="evidence" value="ECO:0007669"/>
    <property type="project" value="InterPro"/>
</dbReference>
<reference evidence="13" key="1">
    <citation type="submission" date="2012-11" db="EMBL/GenBank/DDBJ databases">
        <authorList>
            <person name="Lucero-Rivera Y.E."/>
            <person name="Tovar-Ramirez D."/>
        </authorList>
    </citation>
    <scope>NUCLEOTIDE SEQUENCE [LARGE SCALE GENOMIC DNA]</scope>
    <source>
        <strain evidence="13">Araruama</strain>
    </source>
</reference>
<evidence type="ECO:0000256" key="3">
    <source>
        <dbReference type="ARBA" id="ARBA00022692"/>
    </source>
</evidence>
<dbReference type="NCBIfam" id="TIGR01194">
    <property type="entry name" value="cyc_pep_trnsptr"/>
    <property type="match status" value="1"/>
</dbReference>
<evidence type="ECO:0000259" key="11">
    <source>
        <dbReference type="PROSITE" id="PS50929"/>
    </source>
</evidence>
<evidence type="ECO:0000256" key="7">
    <source>
        <dbReference type="ARBA" id="ARBA00023136"/>
    </source>
</evidence>
<name>A0A1V1P3G3_9BACT</name>
<dbReference type="AlphaFoldDB" id="A0A1V1P3G3"/>
<dbReference type="Proteomes" id="UP000189670">
    <property type="component" value="Unassembled WGS sequence"/>
</dbReference>
<evidence type="ECO:0000256" key="2">
    <source>
        <dbReference type="ARBA" id="ARBA00022448"/>
    </source>
</evidence>
<feature type="transmembrane region" description="Helical" evidence="9">
    <location>
        <begin position="98"/>
        <end position="117"/>
    </location>
</feature>
<feature type="transmembrane region" description="Helical" evidence="9">
    <location>
        <begin position="341"/>
        <end position="362"/>
    </location>
</feature>
<dbReference type="PROSITE" id="PS50893">
    <property type="entry name" value="ABC_TRANSPORTER_2"/>
    <property type="match status" value="1"/>
</dbReference>
<organism evidence="12 13">
    <name type="scientific">Candidatus Magnetoglobus multicellularis str. Araruama</name>
    <dbReference type="NCBI Taxonomy" id="890399"/>
    <lineage>
        <taxon>Bacteria</taxon>
        <taxon>Pseudomonadati</taxon>
        <taxon>Thermodesulfobacteriota</taxon>
        <taxon>Desulfobacteria</taxon>
        <taxon>Desulfobacterales</taxon>
        <taxon>Desulfobacteraceae</taxon>
        <taxon>Candidatus Magnetoglobus</taxon>
    </lineage>
</organism>
<dbReference type="InterPro" id="IPR050173">
    <property type="entry name" value="ABC_transporter_C-like"/>
</dbReference>
<feature type="domain" description="ABC transporter" evidence="10">
    <location>
        <begin position="407"/>
        <end position="612"/>
    </location>
</feature>
<comment type="subcellular location">
    <subcellularLocation>
        <location evidence="1">Cell membrane</location>
        <topology evidence="1">Multi-pass membrane protein</topology>
    </subcellularLocation>
</comment>
<evidence type="ECO:0000256" key="5">
    <source>
        <dbReference type="ARBA" id="ARBA00022840"/>
    </source>
</evidence>
<evidence type="ECO:0000256" key="9">
    <source>
        <dbReference type="SAM" id="Phobius"/>
    </source>
</evidence>
<feature type="region of interest" description="Disordered" evidence="8">
    <location>
        <begin position="55"/>
        <end position="79"/>
    </location>
</feature>
<evidence type="ECO:0000256" key="4">
    <source>
        <dbReference type="ARBA" id="ARBA00022741"/>
    </source>
</evidence>
<dbReference type="Pfam" id="PF00005">
    <property type="entry name" value="ABC_tran"/>
    <property type="match status" value="1"/>
</dbReference>
<dbReference type="GO" id="GO:0005524">
    <property type="term" value="F:ATP binding"/>
    <property type="evidence" value="ECO:0007669"/>
    <property type="project" value="UniProtKB-KW"/>
</dbReference>
<dbReference type="InterPro" id="IPR027417">
    <property type="entry name" value="P-loop_NTPase"/>
</dbReference>
<dbReference type="SUPFAM" id="SSF52540">
    <property type="entry name" value="P-loop containing nucleoside triphosphate hydrolases"/>
    <property type="match status" value="1"/>
</dbReference>
<feature type="transmembrane region" description="Helical" evidence="9">
    <location>
        <begin position="228"/>
        <end position="246"/>
    </location>
</feature>
<accession>A0A1V1P3G3</accession>
<dbReference type="PANTHER" id="PTHR24223:SF451">
    <property type="entry name" value="AFR432WP"/>
    <property type="match status" value="1"/>
</dbReference>
<dbReference type="PROSITE" id="PS50929">
    <property type="entry name" value="ABC_TM1F"/>
    <property type="match status" value="1"/>
</dbReference>
<dbReference type="SMART" id="SM00382">
    <property type="entry name" value="AAA"/>
    <property type="match status" value="1"/>
</dbReference>
<feature type="transmembrane region" description="Helical" evidence="9">
    <location>
        <begin position="312"/>
        <end position="335"/>
    </location>
</feature>
<evidence type="ECO:0000313" key="13">
    <source>
        <dbReference type="Proteomes" id="UP000189670"/>
    </source>
</evidence>
<dbReference type="Gene3D" id="3.40.50.300">
    <property type="entry name" value="P-loop containing nucleotide triphosphate hydrolases"/>
    <property type="match status" value="1"/>
</dbReference>
<evidence type="ECO:0000256" key="8">
    <source>
        <dbReference type="SAM" id="MobiDB-lite"/>
    </source>
</evidence>
<dbReference type="InterPro" id="IPR003439">
    <property type="entry name" value="ABC_transporter-like_ATP-bd"/>
</dbReference>
<gene>
    <name evidence="12" type="ORF">OMM_04033</name>
</gene>
<dbReference type="GO" id="GO:0005886">
    <property type="term" value="C:plasma membrane"/>
    <property type="evidence" value="ECO:0007669"/>
    <property type="project" value="UniProtKB-SubCell"/>
</dbReference>
<evidence type="ECO:0000256" key="6">
    <source>
        <dbReference type="ARBA" id="ARBA00022989"/>
    </source>
</evidence>
<keyword evidence="2" id="KW-0813">Transport</keyword>
<keyword evidence="5 12" id="KW-0067">ATP-binding</keyword>
<keyword evidence="4" id="KW-0547">Nucleotide-binding</keyword>
<dbReference type="EMBL" id="ATBP01000688">
    <property type="protein sequence ID" value="ETR69275.1"/>
    <property type="molecule type" value="Genomic_DNA"/>
</dbReference>
<dbReference type="InterPro" id="IPR011527">
    <property type="entry name" value="ABC1_TM_dom"/>
</dbReference>
<dbReference type="GO" id="GO:0016887">
    <property type="term" value="F:ATP hydrolysis activity"/>
    <property type="evidence" value="ECO:0007669"/>
    <property type="project" value="InterPro"/>
</dbReference>
<feature type="transmembrane region" description="Helical" evidence="9">
    <location>
        <begin position="129"/>
        <end position="146"/>
    </location>
</feature>
<evidence type="ECO:0000256" key="1">
    <source>
        <dbReference type="ARBA" id="ARBA00004651"/>
    </source>
</evidence>
<dbReference type="InterPro" id="IPR036640">
    <property type="entry name" value="ABC1_TM_sf"/>
</dbReference>
<keyword evidence="3 9" id="KW-0812">Transmembrane</keyword>
<feature type="transmembrane region" description="Helical" evidence="9">
    <location>
        <begin position="202"/>
        <end position="222"/>
    </location>
</feature>
<keyword evidence="6 9" id="KW-1133">Transmembrane helix</keyword>
<evidence type="ECO:0000313" key="12">
    <source>
        <dbReference type="EMBL" id="ETR69275.1"/>
    </source>
</evidence>
<sequence>MIISVSHDDRYFQTADQLIRMEYGQIVSQTDDMSKGAGNIQKQIETAENISASDTIEEKNRHFTSKHSSPEFKHKKKGRMEENDRIVGSLNTNKIRQLIFDCILSAIAAPAVVGTIFSATELSHAHLEWRLFAVFIIALTLYLFTFQRFTSTLTRLAEEYIADIRLKVTDRIRHANLYAFEKAGIEKIRTALIYDMKSVSEISNALALTARSFFVFIALLFFMATLSITAFLLTLTIIIMVGGLLVRNQLQIRQIIDQVRYREKNMLNAITDMTEGFKELRLDVRKSNDFFHSSFKRHAAQLRKLKMKFANLFADTCTLMICLWQALFILTALVLPLTKLFSGHTLMTFVGVIVCLPILHFMTTVPRITLSSISIQRLFEFINELSHLEQEEVKPPDDAVMMKFNEIRYEDLSFAYEAEENAPFSVGPLNLIFRPGEIVFVVGGNGSGKSTLMKMLTGLYPASGSVFLNGVEKSLTHCRSLYSTIFYDFHLFDRFYGLKNIDAERVNHLLRVMRLDHKVRFEVDRFSTLDLSTGQRKRLAMLTTIMEDKPIYMFDEWAADQDPEFREYFYTSLLPSFKDQGKTVIAVSHDDRFFHAADRVIRLEYGQLVSHV</sequence>
<dbReference type="InterPro" id="IPR003593">
    <property type="entry name" value="AAA+_ATPase"/>
</dbReference>
<evidence type="ECO:0000259" key="10">
    <source>
        <dbReference type="PROSITE" id="PS50893"/>
    </source>
</evidence>
<dbReference type="Gene3D" id="1.20.1560.10">
    <property type="entry name" value="ABC transporter type 1, transmembrane domain"/>
    <property type="match status" value="1"/>
</dbReference>
<dbReference type="GO" id="GO:0140359">
    <property type="term" value="F:ABC-type transporter activity"/>
    <property type="evidence" value="ECO:0007669"/>
    <property type="project" value="InterPro"/>
</dbReference>
<protein>
    <submittedName>
        <fullName evidence="12">ATP-binding cassette transporter</fullName>
    </submittedName>
</protein>
<dbReference type="PANTHER" id="PTHR24223">
    <property type="entry name" value="ATP-BINDING CASSETTE SUB-FAMILY C"/>
    <property type="match status" value="1"/>
</dbReference>
<dbReference type="GO" id="GO:0015833">
    <property type="term" value="P:peptide transport"/>
    <property type="evidence" value="ECO:0007669"/>
    <property type="project" value="InterPro"/>
</dbReference>
<keyword evidence="7 9" id="KW-0472">Membrane</keyword>
<proteinExistence type="predicted"/>